<evidence type="ECO:0000256" key="5">
    <source>
        <dbReference type="ARBA" id="ARBA00023125"/>
    </source>
</evidence>
<dbReference type="GO" id="GO:0000786">
    <property type="term" value="C:nucleosome"/>
    <property type="evidence" value="ECO:0007669"/>
    <property type="project" value="UniProtKB-KW"/>
</dbReference>
<evidence type="ECO:0000256" key="7">
    <source>
        <dbReference type="ARBA" id="ARBA00023269"/>
    </source>
</evidence>
<keyword evidence="4" id="KW-0158">Chromosome</keyword>
<dbReference type="EMBL" id="LLXI01000442">
    <property type="protein sequence ID" value="PKY46264.1"/>
    <property type="molecule type" value="Genomic_DNA"/>
</dbReference>
<evidence type="ECO:0000313" key="9">
    <source>
        <dbReference type="EMBL" id="PKY46264.1"/>
    </source>
</evidence>
<accession>A0A2I1GI28</accession>
<dbReference type="PRINTS" id="PR00623">
    <property type="entry name" value="HISTONEH4"/>
</dbReference>
<dbReference type="Gene3D" id="1.10.20.10">
    <property type="entry name" value="Histone, subunit A"/>
    <property type="match status" value="1"/>
</dbReference>
<dbReference type="VEuPathDB" id="FungiDB:RhiirA1_499360"/>
<dbReference type="VEuPathDB" id="FungiDB:FUN_010057"/>
<keyword evidence="10" id="KW-1185">Reference proteome</keyword>
<sequence>MSGLLCCSRLGYITKPGIGLVKSKIKNGKPPHPDDRDVCALFELSGSTGVSVGVSVYLCGAELDLGEKAPFSSAFCKSSEFPNSIKSQNHVIWLITARDYFIIDASDQEGIDKPNIRILARRGGFKRIPGIIYEETPKSYVGHDVIVSYILKRKNKSYRGFLENNREMIMSSIFSGEGHDLERYWTFNFLREAETILNKSDYTRLRTKENYWVLILVPTPGVLNSGAQTLLLVEKERQGEGLKAYWEKLIKDYNVHNVDYYYESNEELAYIIRKLIRKNEVLQEGISELRNENLILNNRIDNLERIICREKYNYPVYSASEEFIGETKLDYEFIHDWYGKDIKIRPCPDELLIPWWYK</sequence>
<name>A0A2I1GI28_9GLOM</name>
<keyword evidence="6" id="KW-0539">Nucleus</keyword>
<evidence type="ECO:0000256" key="6">
    <source>
        <dbReference type="ARBA" id="ARBA00023242"/>
    </source>
</evidence>
<evidence type="ECO:0000313" key="10">
    <source>
        <dbReference type="Proteomes" id="UP000234323"/>
    </source>
</evidence>
<dbReference type="InterPro" id="IPR001951">
    <property type="entry name" value="Histone_H4"/>
</dbReference>
<feature type="coiled-coil region" evidence="8">
    <location>
        <begin position="272"/>
        <end position="306"/>
    </location>
</feature>
<dbReference type="GO" id="GO:0030527">
    <property type="term" value="F:structural constituent of chromatin"/>
    <property type="evidence" value="ECO:0007669"/>
    <property type="project" value="InterPro"/>
</dbReference>
<dbReference type="GO" id="GO:0005634">
    <property type="term" value="C:nucleus"/>
    <property type="evidence" value="ECO:0007669"/>
    <property type="project" value="UniProtKB-SubCell"/>
</dbReference>
<dbReference type="InterPro" id="IPR009072">
    <property type="entry name" value="Histone-fold"/>
</dbReference>
<comment type="subcellular location">
    <subcellularLocation>
        <location evidence="2">Chromosome</location>
    </subcellularLocation>
    <subcellularLocation>
        <location evidence="1">Nucleus</location>
    </subcellularLocation>
</comment>
<reference evidence="9 10" key="1">
    <citation type="submission" date="2015-10" db="EMBL/GenBank/DDBJ databases">
        <title>Genome analyses suggest a sexual origin of heterokaryosis in a supposedly ancient asexual fungus.</title>
        <authorList>
            <person name="Ropars J."/>
            <person name="Sedzielewska K."/>
            <person name="Noel J."/>
            <person name="Charron P."/>
            <person name="Farinelli L."/>
            <person name="Marton T."/>
            <person name="Kruger M."/>
            <person name="Pelin A."/>
            <person name="Brachmann A."/>
            <person name="Corradi N."/>
        </authorList>
    </citation>
    <scope>NUCLEOTIDE SEQUENCE [LARGE SCALE GENOMIC DNA]</scope>
    <source>
        <strain evidence="9 10">A4</strain>
    </source>
</reference>
<keyword evidence="7" id="KW-0544">Nucleosome core</keyword>
<keyword evidence="5" id="KW-0238">DNA-binding</keyword>
<protein>
    <submittedName>
        <fullName evidence="9">Uncharacterized protein</fullName>
    </submittedName>
</protein>
<comment type="similarity">
    <text evidence="3">Belongs to the histone H4 family.</text>
</comment>
<gene>
    <name evidence="9" type="ORF">RhiirA4_461087</name>
</gene>
<dbReference type="VEuPathDB" id="FungiDB:FUN_022757"/>
<dbReference type="AlphaFoldDB" id="A0A2I1GI28"/>
<evidence type="ECO:0000256" key="4">
    <source>
        <dbReference type="ARBA" id="ARBA00022454"/>
    </source>
</evidence>
<dbReference type="GO" id="GO:0046982">
    <property type="term" value="F:protein heterodimerization activity"/>
    <property type="evidence" value="ECO:0007669"/>
    <property type="project" value="InterPro"/>
</dbReference>
<dbReference type="GO" id="GO:0003677">
    <property type="term" value="F:DNA binding"/>
    <property type="evidence" value="ECO:0007669"/>
    <property type="project" value="UniProtKB-KW"/>
</dbReference>
<keyword evidence="8" id="KW-0175">Coiled coil</keyword>
<organism evidence="9 10">
    <name type="scientific">Rhizophagus irregularis</name>
    <dbReference type="NCBI Taxonomy" id="588596"/>
    <lineage>
        <taxon>Eukaryota</taxon>
        <taxon>Fungi</taxon>
        <taxon>Fungi incertae sedis</taxon>
        <taxon>Mucoromycota</taxon>
        <taxon>Glomeromycotina</taxon>
        <taxon>Glomeromycetes</taxon>
        <taxon>Glomerales</taxon>
        <taxon>Glomeraceae</taxon>
        <taxon>Rhizophagus</taxon>
    </lineage>
</organism>
<evidence type="ECO:0000256" key="3">
    <source>
        <dbReference type="ARBA" id="ARBA00006564"/>
    </source>
</evidence>
<evidence type="ECO:0000256" key="2">
    <source>
        <dbReference type="ARBA" id="ARBA00004286"/>
    </source>
</evidence>
<dbReference type="VEuPathDB" id="FungiDB:RhiirA1_461070"/>
<dbReference type="VEuPathDB" id="FungiDB:RhiirFUN_003822"/>
<dbReference type="Proteomes" id="UP000234323">
    <property type="component" value="Unassembled WGS sequence"/>
</dbReference>
<evidence type="ECO:0000256" key="1">
    <source>
        <dbReference type="ARBA" id="ARBA00004123"/>
    </source>
</evidence>
<evidence type="ECO:0000256" key="8">
    <source>
        <dbReference type="SAM" id="Coils"/>
    </source>
</evidence>
<proteinExistence type="inferred from homology"/>
<comment type="caution">
    <text evidence="9">The sequence shown here is derived from an EMBL/GenBank/DDBJ whole genome shotgun (WGS) entry which is preliminary data.</text>
</comment>